<name>A0A3N4LHJ4_9PEZI</name>
<dbReference type="AlphaFoldDB" id="A0A3N4LHJ4"/>
<dbReference type="OrthoDB" id="5382810at2759"/>
<organism evidence="1 2">
    <name type="scientific">Terfezia boudieri ATCC MYA-4762</name>
    <dbReference type="NCBI Taxonomy" id="1051890"/>
    <lineage>
        <taxon>Eukaryota</taxon>
        <taxon>Fungi</taxon>
        <taxon>Dikarya</taxon>
        <taxon>Ascomycota</taxon>
        <taxon>Pezizomycotina</taxon>
        <taxon>Pezizomycetes</taxon>
        <taxon>Pezizales</taxon>
        <taxon>Pezizaceae</taxon>
        <taxon>Terfezia</taxon>
    </lineage>
</organism>
<dbReference type="EMBL" id="ML121566">
    <property type="protein sequence ID" value="RPB20912.1"/>
    <property type="molecule type" value="Genomic_DNA"/>
</dbReference>
<gene>
    <name evidence="1" type="ORF">L211DRAFT_489400</name>
</gene>
<reference evidence="1 2" key="1">
    <citation type="journal article" date="2018" name="Nat. Ecol. Evol.">
        <title>Pezizomycetes genomes reveal the molecular basis of ectomycorrhizal truffle lifestyle.</title>
        <authorList>
            <person name="Murat C."/>
            <person name="Payen T."/>
            <person name="Noel B."/>
            <person name="Kuo A."/>
            <person name="Morin E."/>
            <person name="Chen J."/>
            <person name="Kohler A."/>
            <person name="Krizsan K."/>
            <person name="Balestrini R."/>
            <person name="Da Silva C."/>
            <person name="Montanini B."/>
            <person name="Hainaut M."/>
            <person name="Levati E."/>
            <person name="Barry K.W."/>
            <person name="Belfiori B."/>
            <person name="Cichocki N."/>
            <person name="Clum A."/>
            <person name="Dockter R.B."/>
            <person name="Fauchery L."/>
            <person name="Guy J."/>
            <person name="Iotti M."/>
            <person name="Le Tacon F."/>
            <person name="Lindquist E.A."/>
            <person name="Lipzen A."/>
            <person name="Malagnac F."/>
            <person name="Mello A."/>
            <person name="Molinier V."/>
            <person name="Miyauchi S."/>
            <person name="Poulain J."/>
            <person name="Riccioni C."/>
            <person name="Rubini A."/>
            <person name="Sitrit Y."/>
            <person name="Splivallo R."/>
            <person name="Traeger S."/>
            <person name="Wang M."/>
            <person name="Zifcakova L."/>
            <person name="Wipf D."/>
            <person name="Zambonelli A."/>
            <person name="Paolocci F."/>
            <person name="Nowrousian M."/>
            <person name="Ottonello S."/>
            <person name="Baldrian P."/>
            <person name="Spatafora J.W."/>
            <person name="Henrissat B."/>
            <person name="Nagy L.G."/>
            <person name="Aury J.M."/>
            <person name="Wincker P."/>
            <person name="Grigoriev I.V."/>
            <person name="Bonfante P."/>
            <person name="Martin F.M."/>
        </authorList>
    </citation>
    <scope>NUCLEOTIDE SEQUENCE [LARGE SCALE GENOMIC DNA]</scope>
    <source>
        <strain evidence="1 2">ATCC MYA-4762</strain>
    </source>
</reference>
<dbReference type="InParanoid" id="A0A3N4LHJ4"/>
<accession>A0A3N4LHJ4</accession>
<evidence type="ECO:0000313" key="1">
    <source>
        <dbReference type="EMBL" id="RPB20912.1"/>
    </source>
</evidence>
<evidence type="ECO:0000313" key="2">
    <source>
        <dbReference type="Proteomes" id="UP000267821"/>
    </source>
</evidence>
<proteinExistence type="predicted"/>
<keyword evidence="2" id="KW-1185">Reference proteome</keyword>
<sequence length="112" mass="12087">MVPVNIARLFCSFAAVFSDIASDPKCADISPKSTAALRTFTYTPSIAPAPAIPKDTPLQFNGSYPGQGDVPGQLGWWTREASGNAPVDLISFVQYNADSGVVFWAERTRFEV</sequence>
<protein>
    <submittedName>
        <fullName evidence="1">Uncharacterized protein</fullName>
    </submittedName>
</protein>
<dbReference type="Proteomes" id="UP000267821">
    <property type="component" value="Unassembled WGS sequence"/>
</dbReference>